<reference evidence="9 10" key="1">
    <citation type="submission" date="2018-10" db="EMBL/GenBank/DDBJ databases">
        <title>Notoacmeibacter sp. M2BS9Y-3-1, whole genome shotgun sequence.</title>
        <authorList>
            <person name="Tuo L."/>
        </authorList>
    </citation>
    <scope>NUCLEOTIDE SEQUENCE [LARGE SCALE GENOMIC DNA]</scope>
    <source>
        <strain evidence="9 10">M2BS9Y-3-1</strain>
    </source>
</reference>
<organism evidence="9 10">
    <name type="scientific">Notoacmeibacter ruber</name>
    <dbReference type="NCBI Taxonomy" id="2670375"/>
    <lineage>
        <taxon>Bacteria</taxon>
        <taxon>Pseudomonadati</taxon>
        <taxon>Pseudomonadota</taxon>
        <taxon>Alphaproteobacteria</taxon>
        <taxon>Hyphomicrobiales</taxon>
        <taxon>Notoacmeibacteraceae</taxon>
        <taxon>Notoacmeibacter</taxon>
    </lineage>
</organism>
<evidence type="ECO:0000256" key="4">
    <source>
        <dbReference type="ARBA" id="ARBA00022475"/>
    </source>
</evidence>
<dbReference type="GO" id="GO:0016020">
    <property type="term" value="C:membrane"/>
    <property type="evidence" value="ECO:0007669"/>
    <property type="project" value="UniProtKB-SubCell"/>
</dbReference>
<dbReference type="Pfam" id="PF07886">
    <property type="entry name" value="BA14K"/>
    <property type="match status" value="1"/>
</dbReference>
<evidence type="ECO:0000256" key="7">
    <source>
        <dbReference type="SAM" id="MobiDB-lite"/>
    </source>
</evidence>
<evidence type="ECO:0000313" key="10">
    <source>
        <dbReference type="Proteomes" id="UP000281094"/>
    </source>
</evidence>
<comment type="caution">
    <text evidence="9">The sequence shown here is derived from an EMBL/GenBank/DDBJ whole genome shotgun (WGS) entry which is preliminary data.</text>
</comment>
<evidence type="ECO:0000256" key="1">
    <source>
        <dbReference type="ARBA" id="ARBA00004167"/>
    </source>
</evidence>
<keyword evidence="5" id="KW-0430">Lectin</keyword>
<dbReference type="AlphaFoldDB" id="A0A3L7JCX1"/>
<feature type="chain" id="PRO_5018138013" description="Lectin-like protein BA14k" evidence="8">
    <location>
        <begin position="19"/>
        <end position="165"/>
    </location>
</feature>
<name>A0A3L7JCX1_9HYPH</name>
<evidence type="ECO:0000256" key="5">
    <source>
        <dbReference type="ARBA" id="ARBA00022734"/>
    </source>
</evidence>
<feature type="compositionally biased region" description="Basic and acidic residues" evidence="7">
    <location>
        <begin position="54"/>
        <end position="83"/>
    </location>
</feature>
<evidence type="ECO:0000256" key="2">
    <source>
        <dbReference type="ARBA" id="ARBA00010270"/>
    </source>
</evidence>
<dbReference type="Proteomes" id="UP000281094">
    <property type="component" value="Unassembled WGS sequence"/>
</dbReference>
<dbReference type="EMBL" id="RCWN01000001">
    <property type="protein sequence ID" value="RLQ88320.1"/>
    <property type="molecule type" value="Genomic_DNA"/>
</dbReference>
<dbReference type="InterPro" id="IPR012413">
    <property type="entry name" value="BA14K"/>
</dbReference>
<comment type="function">
    <text evidence="6">Has immunoglobulin-binding and hemagglutination properties, and can bind to mannose. Essential for virulence. May be involved in LPS biosynthesis or polysaccharide transport.</text>
</comment>
<feature type="signal peptide" evidence="8">
    <location>
        <begin position="1"/>
        <end position="18"/>
    </location>
</feature>
<keyword evidence="10" id="KW-1185">Reference proteome</keyword>
<proteinExistence type="inferred from homology"/>
<sequence>MFRRLLHTALCATLIAGAALPVAAEAGPRYGYRDYYERYDADRDWERRHHRREARREAEREERRARERAERRREERRRARRDDDDAEKFIAGAIAGLATAAIISSATRDNRPVYRTVPAPTYRETGGLEPWTPEWRRWCSERYRSFNPSTGFWRGYDGRTYFCRP</sequence>
<evidence type="ECO:0000256" key="3">
    <source>
        <dbReference type="ARBA" id="ARBA00020552"/>
    </source>
</evidence>
<feature type="region of interest" description="Disordered" evidence="7">
    <location>
        <begin position="50"/>
        <end position="83"/>
    </location>
</feature>
<keyword evidence="8" id="KW-0732">Signal</keyword>
<keyword evidence="4" id="KW-0472">Membrane</keyword>
<dbReference type="RefSeq" id="WP_121645287.1">
    <property type="nucleotide sequence ID" value="NZ_RCWN01000001.1"/>
</dbReference>
<dbReference type="GO" id="GO:0030246">
    <property type="term" value="F:carbohydrate binding"/>
    <property type="evidence" value="ECO:0007669"/>
    <property type="project" value="UniProtKB-KW"/>
</dbReference>
<evidence type="ECO:0000256" key="8">
    <source>
        <dbReference type="SAM" id="SignalP"/>
    </source>
</evidence>
<accession>A0A3L7JCX1</accession>
<gene>
    <name evidence="9" type="ORF">D8780_08990</name>
</gene>
<protein>
    <recommendedName>
        <fullName evidence="3">Lectin-like protein BA14k</fullName>
    </recommendedName>
</protein>
<evidence type="ECO:0000313" key="9">
    <source>
        <dbReference type="EMBL" id="RLQ88320.1"/>
    </source>
</evidence>
<comment type="similarity">
    <text evidence="2">Belongs to the BA14k family.</text>
</comment>
<comment type="subcellular location">
    <subcellularLocation>
        <location evidence="1">Membrane</location>
        <topology evidence="1">Single-pass membrane protein</topology>
    </subcellularLocation>
</comment>
<evidence type="ECO:0000256" key="6">
    <source>
        <dbReference type="ARBA" id="ARBA00025321"/>
    </source>
</evidence>
<keyword evidence="4" id="KW-1003">Cell membrane</keyword>